<sequence length="333" mass="36764">MSTLDGNQPPAGPHLGTQAGPSAPDPDGSERAAPPLGLPKPAGPTTAAALARLNEMVVAALGAAQRDWVRGLQMHRGEAAGDGSLASRVSERLDHVESRRQRNIEAILQRALRLLPEEVVDGAPDQDWAAAFFTHAADTADPEFARLWARLLVQEVRRPGAVPCGVLVRLPSLSKTVLAVFRRLSAFAVNNFIVRLEPSFFEGKDLTSDDMLILEEYGLIRTNRDLNRVFQSQREDRFSTNLLYADKALRITHDHPDKQLVLSCIRLTEFGTTLCRALLEEGELRSDTDYIVEVVRLLQRQGFHTAQADILERADEQVVSRHSPFCDIVALGR</sequence>
<gene>
    <name evidence="2" type="ORF">SAMN05660686_02674</name>
</gene>
<dbReference type="AlphaFoldDB" id="A0A8G2EVK4"/>
<evidence type="ECO:0008006" key="4">
    <source>
        <dbReference type="Google" id="ProtNLM"/>
    </source>
</evidence>
<name>A0A8G2EVK4_9PROT</name>
<reference evidence="2 3" key="1">
    <citation type="submission" date="2016-10" db="EMBL/GenBank/DDBJ databases">
        <authorList>
            <person name="Varghese N."/>
            <person name="Submissions S."/>
        </authorList>
    </citation>
    <scope>NUCLEOTIDE SEQUENCE [LARGE SCALE GENOMIC DNA]</scope>
    <source>
        <strain evidence="2 3">DSM 18839</strain>
    </source>
</reference>
<proteinExistence type="predicted"/>
<dbReference type="OrthoDB" id="9758333at2"/>
<evidence type="ECO:0000256" key="1">
    <source>
        <dbReference type="SAM" id="MobiDB-lite"/>
    </source>
</evidence>
<dbReference type="EMBL" id="FNBW01000007">
    <property type="protein sequence ID" value="SDF88298.1"/>
    <property type="molecule type" value="Genomic_DNA"/>
</dbReference>
<organism evidence="2 3">
    <name type="scientific">Thalassobaculum litoreum DSM 18839</name>
    <dbReference type="NCBI Taxonomy" id="1123362"/>
    <lineage>
        <taxon>Bacteria</taxon>
        <taxon>Pseudomonadati</taxon>
        <taxon>Pseudomonadota</taxon>
        <taxon>Alphaproteobacteria</taxon>
        <taxon>Rhodospirillales</taxon>
        <taxon>Thalassobaculaceae</taxon>
        <taxon>Thalassobaculum</taxon>
    </lineage>
</organism>
<dbReference type="RefSeq" id="WP_093150961.1">
    <property type="nucleotide sequence ID" value="NZ_FNBW01000007.1"/>
</dbReference>
<comment type="caution">
    <text evidence="2">The sequence shown here is derived from an EMBL/GenBank/DDBJ whole genome shotgun (WGS) entry which is preliminary data.</text>
</comment>
<dbReference type="InterPro" id="IPR021254">
    <property type="entry name" value="DUF2806"/>
</dbReference>
<evidence type="ECO:0000313" key="2">
    <source>
        <dbReference type="EMBL" id="SDF88298.1"/>
    </source>
</evidence>
<keyword evidence="3" id="KW-1185">Reference proteome</keyword>
<accession>A0A8G2EVK4</accession>
<protein>
    <recommendedName>
        <fullName evidence="4">TIGR03899 family protein</fullName>
    </recommendedName>
</protein>
<feature type="region of interest" description="Disordered" evidence="1">
    <location>
        <begin position="1"/>
        <end position="43"/>
    </location>
</feature>
<evidence type="ECO:0000313" key="3">
    <source>
        <dbReference type="Proteomes" id="UP000198615"/>
    </source>
</evidence>
<dbReference type="Proteomes" id="UP000198615">
    <property type="component" value="Unassembled WGS sequence"/>
</dbReference>
<dbReference type="Pfam" id="PF10987">
    <property type="entry name" value="DUF2806"/>
    <property type="match status" value="1"/>
</dbReference>